<dbReference type="CDD" id="cd07991">
    <property type="entry name" value="LPLAT_LPCAT1-like"/>
    <property type="match status" value="1"/>
</dbReference>
<keyword evidence="5" id="KW-0808">Transferase</keyword>
<dbReference type="SMART" id="SM00563">
    <property type="entry name" value="PlsC"/>
    <property type="match status" value="1"/>
</dbReference>
<proteinExistence type="inferred from homology"/>
<dbReference type="SUPFAM" id="SSF69593">
    <property type="entry name" value="Glycerol-3-phosphate (1)-acyltransferase"/>
    <property type="match status" value="1"/>
</dbReference>
<dbReference type="AlphaFoldDB" id="C5L097"/>
<evidence type="ECO:0000313" key="16">
    <source>
        <dbReference type="Proteomes" id="UP000007800"/>
    </source>
</evidence>
<dbReference type="RefSeq" id="XP_002778160.1">
    <property type="nucleotide sequence ID" value="XM_002778114.1"/>
</dbReference>
<dbReference type="InParanoid" id="C5L097"/>
<evidence type="ECO:0000259" key="14">
    <source>
        <dbReference type="SMART" id="SM00563"/>
    </source>
</evidence>
<dbReference type="EMBL" id="GG677981">
    <property type="protein sequence ID" value="EER09955.1"/>
    <property type="molecule type" value="Genomic_DNA"/>
</dbReference>
<reference evidence="15 16" key="1">
    <citation type="submission" date="2008-07" db="EMBL/GenBank/DDBJ databases">
        <authorList>
            <person name="El-Sayed N."/>
            <person name="Caler E."/>
            <person name="Inman J."/>
            <person name="Amedeo P."/>
            <person name="Hass B."/>
            <person name="Wortman J."/>
        </authorList>
    </citation>
    <scope>NUCLEOTIDE SEQUENCE [LARGE SCALE GENOMIC DNA]</scope>
    <source>
        <strain evidence="16">ATCC 50983 / TXsc</strain>
    </source>
</reference>
<dbReference type="Pfam" id="PF01553">
    <property type="entry name" value="Acyltransferase"/>
    <property type="match status" value="1"/>
</dbReference>
<comment type="pathway">
    <text evidence="2">Lipid metabolism.</text>
</comment>
<keyword evidence="11" id="KW-1208">Phospholipid metabolism</keyword>
<evidence type="ECO:0000256" key="7">
    <source>
        <dbReference type="ARBA" id="ARBA00022989"/>
    </source>
</evidence>
<evidence type="ECO:0000256" key="9">
    <source>
        <dbReference type="ARBA" id="ARBA00023136"/>
    </source>
</evidence>
<keyword evidence="4" id="KW-0444">Lipid biosynthesis</keyword>
<dbReference type="OMA" id="PITAWWR"/>
<accession>C5L097</accession>
<evidence type="ECO:0000256" key="6">
    <source>
        <dbReference type="ARBA" id="ARBA00022692"/>
    </source>
</evidence>
<dbReference type="GO" id="GO:0008654">
    <property type="term" value="P:phospholipid biosynthetic process"/>
    <property type="evidence" value="ECO:0007669"/>
    <property type="project" value="UniProtKB-KW"/>
</dbReference>
<dbReference type="PANTHER" id="PTHR23063:SF52">
    <property type="entry name" value="LYSOPHOSPHATIDYLCHOLINE ACYLTRANSFERASE"/>
    <property type="match status" value="1"/>
</dbReference>
<evidence type="ECO:0000256" key="13">
    <source>
        <dbReference type="SAM" id="Phobius"/>
    </source>
</evidence>
<feature type="domain" description="Phospholipid/glycerol acyltransferase" evidence="14">
    <location>
        <begin position="280"/>
        <end position="390"/>
    </location>
</feature>
<keyword evidence="7 13" id="KW-1133">Transmembrane helix</keyword>
<evidence type="ECO:0000256" key="10">
    <source>
        <dbReference type="ARBA" id="ARBA00023209"/>
    </source>
</evidence>
<dbReference type="PANTHER" id="PTHR23063">
    <property type="entry name" value="PHOSPHOLIPID ACYLTRANSFERASE"/>
    <property type="match status" value="1"/>
</dbReference>
<dbReference type="OrthoDB" id="446727at2759"/>
<dbReference type="InterPro" id="IPR008278">
    <property type="entry name" value="4-PPantetheinyl_Trfase_dom"/>
</dbReference>
<keyword evidence="9 13" id="KW-0472">Membrane</keyword>
<evidence type="ECO:0000256" key="5">
    <source>
        <dbReference type="ARBA" id="ARBA00022679"/>
    </source>
</evidence>
<dbReference type="Proteomes" id="UP000007800">
    <property type="component" value="Unassembled WGS sequence"/>
</dbReference>
<evidence type="ECO:0000256" key="2">
    <source>
        <dbReference type="ARBA" id="ARBA00005189"/>
    </source>
</evidence>
<evidence type="ECO:0000256" key="3">
    <source>
        <dbReference type="ARBA" id="ARBA00008655"/>
    </source>
</evidence>
<protein>
    <recommendedName>
        <fullName evidence="14">Phospholipid/glycerol acyltransferase domain-containing protein</fullName>
    </recommendedName>
</protein>
<comment type="subcellular location">
    <subcellularLocation>
        <location evidence="1">Membrane</location>
    </subcellularLocation>
</comment>
<keyword evidence="12" id="KW-0012">Acyltransferase</keyword>
<keyword evidence="10" id="KW-0594">Phospholipid biosynthesis</keyword>
<dbReference type="GO" id="GO:0008897">
    <property type="term" value="F:holo-[acyl-carrier-protein] synthase activity"/>
    <property type="evidence" value="ECO:0007669"/>
    <property type="project" value="InterPro"/>
</dbReference>
<feature type="transmembrane region" description="Helical" evidence="13">
    <location>
        <begin position="249"/>
        <end position="269"/>
    </location>
</feature>
<dbReference type="GO" id="GO:0008374">
    <property type="term" value="F:O-acyltransferase activity"/>
    <property type="evidence" value="ECO:0007669"/>
    <property type="project" value="InterPro"/>
</dbReference>
<keyword evidence="8" id="KW-0443">Lipid metabolism</keyword>
<name>C5L097_PERM5</name>
<evidence type="ECO:0000256" key="8">
    <source>
        <dbReference type="ARBA" id="ARBA00023098"/>
    </source>
</evidence>
<keyword evidence="16" id="KW-1185">Reference proteome</keyword>
<gene>
    <name evidence="15" type="ORF">Pmar_PMAR018600</name>
</gene>
<evidence type="ECO:0000313" key="15">
    <source>
        <dbReference type="EMBL" id="EER09955.1"/>
    </source>
</evidence>
<evidence type="ECO:0000256" key="11">
    <source>
        <dbReference type="ARBA" id="ARBA00023264"/>
    </source>
</evidence>
<keyword evidence="6 13" id="KW-0812">Transmembrane</keyword>
<dbReference type="InterPro" id="IPR037143">
    <property type="entry name" value="4-PPantetheinyl_Trfase_dom_sf"/>
</dbReference>
<comment type="similarity">
    <text evidence="3">Belongs to the 1-acyl-sn-glycerol-3-phosphate acyltransferase family.</text>
</comment>
<dbReference type="GO" id="GO:0016020">
    <property type="term" value="C:membrane"/>
    <property type="evidence" value="ECO:0007669"/>
    <property type="project" value="UniProtKB-SubCell"/>
</dbReference>
<evidence type="ECO:0000256" key="4">
    <source>
        <dbReference type="ARBA" id="ARBA00022516"/>
    </source>
</evidence>
<evidence type="ECO:0000256" key="12">
    <source>
        <dbReference type="ARBA" id="ARBA00023315"/>
    </source>
</evidence>
<sequence length="601" mass="68462">MTSHRLDVYYVDVDAWTGTVSDPEVLDLRRKLLPDTEVENGKVDQYVQEKDQRMCLVSRLLPRYFVNKVTAIPFREVNIVNRERQRLGMFYRIWTAKEAYQKCIGLGFALPMTELAVDQDGMIFRSEQDGQFFAMPLISTDLSKPLLEGHNNAEKPPSVVASEDQQFFRLPSHPRYHNPFETLTPIGKYEKLKIFLFTVSGIAPLRFIIILTIGVLGMVPAKLALAGIPKPSGVQDLQPPITAWWRKALVKFMLLWVRVILFVAGFYWINVEGRPDPHTRVFVSTHHSIWDTLYLMYYTGACEAVKAEAFDMPLIGTYLRVLSALPIDRRSDLGRESARRHMRERALDERYPPIIVFPTATCNNMRQLTEFKTGAFDTGLPVQPIGISYSCRYNDLYLDDNVLGLLYRTLCEFVNNETITFLPVYSPTPVERKNPTLYAEGVRKVMCRELGRVAVPFVFEDEMLRNAYVDGDGFVSARDVREKFRLGADEARCLDLLIQTLKQDDPNGDTPWSVPGDETKGWYSKIFGGIPAVPHRPEDVYVPNALAVHEIIPMLLVLYTAPTSGIRHRPSLELLYSVFNFPVPATVLDERELAEAVGRGI</sequence>
<organism evidence="16">
    <name type="scientific">Perkinsus marinus (strain ATCC 50983 / TXsc)</name>
    <dbReference type="NCBI Taxonomy" id="423536"/>
    <lineage>
        <taxon>Eukaryota</taxon>
        <taxon>Sar</taxon>
        <taxon>Alveolata</taxon>
        <taxon>Perkinsozoa</taxon>
        <taxon>Perkinsea</taxon>
        <taxon>Perkinsida</taxon>
        <taxon>Perkinsidae</taxon>
        <taxon>Perkinsus</taxon>
    </lineage>
</organism>
<dbReference type="GO" id="GO:0000287">
    <property type="term" value="F:magnesium ion binding"/>
    <property type="evidence" value="ECO:0007669"/>
    <property type="project" value="InterPro"/>
</dbReference>
<dbReference type="InterPro" id="IPR045252">
    <property type="entry name" value="LPCAT1-like"/>
</dbReference>
<dbReference type="SUPFAM" id="SSF56214">
    <property type="entry name" value="4'-phosphopantetheinyl transferase"/>
    <property type="match status" value="1"/>
</dbReference>
<evidence type="ECO:0000256" key="1">
    <source>
        <dbReference type="ARBA" id="ARBA00004370"/>
    </source>
</evidence>
<dbReference type="Gene3D" id="3.90.470.20">
    <property type="entry name" value="4'-phosphopantetheinyl transferase domain"/>
    <property type="match status" value="1"/>
</dbReference>
<dbReference type="GeneID" id="9038064"/>
<dbReference type="Pfam" id="PF01648">
    <property type="entry name" value="ACPS"/>
    <property type="match status" value="1"/>
</dbReference>
<dbReference type="InterPro" id="IPR002123">
    <property type="entry name" value="Plipid/glycerol_acylTrfase"/>
</dbReference>